<comment type="caution">
    <text evidence="2">The sequence shown here is derived from an EMBL/GenBank/DDBJ whole genome shotgun (WGS) entry which is preliminary data.</text>
</comment>
<feature type="region of interest" description="Disordered" evidence="1">
    <location>
        <begin position="696"/>
        <end position="716"/>
    </location>
</feature>
<evidence type="ECO:0000256" key="1">
    <source>
        <dbReference type="SAM" id="MobiDB-lite"/>
    </source>
</evidence>
<dbReference type="EMBL" id="BLZA01000017">
    <property type="protein sequence ID" value="GHJ86028.1"/>
    <property type="molecule type" value="Genomic_DNA"/>
</dbReference>
<feature type="region of interest" description="Disordered" evidence="1">
    <location>
        <begin position="176"/>
        <end position="229"/>
    </location>
</feature>
<protein>
    <submittedName>
        <fullName evidence="2">Uncharacterized protein</fullName>
    </submittedName>
</protein>
<feature type="compositionally biased region" description="Basic and acidic residues" evidence="1">
    <location>
        <begin position="216"/>
        <end position="229"/>
    </location>
</feature>
<sequence>MFLHKTSAEGDDSASVSFLNTSPSAPQNGRNLAASPVGSPTLSASPYKSTFSSFFRSSPASESVQEGEATPSSPSLPSVNTSAEALVHLEGCLDGIKRGSIGGEQHALTSPVTESTPVASPSTITDTTGLSIQVEKPDIDGQANVENDLARASGWIFTGLVLEIVSLASESCRGAEGTARGPVVEDREHQGNDANAGDTAVSDEDVTTIGRSKGKQKAEVPEDAVEHGHLGHRRRRFSLSFNFKGILNLDDIEERPNEDPSTCTHDHDHQTADWDTLCELLKHLVELYHQSEFQLIESAYRYPIPLDLVYAHSPHLDGPIPVITPEALASAATSPTSPPIDMPTCHGDPDCPESHTHLYNGRRAMTILCGRLKTLIEHREEIRVHGHKSVAELDALEIDLKERVVWTKACLACCLYLLARSETPSQLYLLQLQELLPTGISHIDYLVNDIMSTFAPRALSKTDSRLATQAAGSAANGHGANPDSPVKSQRPTSSGHRRTLSAKPSSIFSFASSVFSVGGRFHRPVKSATSLPQLSYEAASTNPVDPEVGSSLSTISMPNPAPMMRRSTGSSASAASILEKYHQSDSSRGARRDGNIGELRSPWSRFSSLRSFRQSPLTSNASLPGFNDTSQIVGRSDSEPSLVSVGSGLSRPQEIQSAKIKADSPPRLSDSITSEETNESQGLAIPVIRTIACTPSPRSAGLFPRTPPNESDDPAPRIRRKSRAFENKLALAPLDPALAAAEKASVLNQRNRCAVCGKEGFNFPACRKCNETFCSRECRVGYNKGGDGKKHVCGMTKGGSQFLEVPVRGLK</sequence>
<feature type="compositionally biased region" description="Polar residues" evidence="1">
    <location>
        <begin position="14"/>
        <end position="30"/>
    </location>
</feature>
<dbReference type="AlphaFoldDB" id="A0A8H3TSD8"/>
<keyword evidence="3" id="KW-1185">Reference proteome</keyword>
<feature type="compositionally biased region" description="Polar residues" evidence="1">
    <location>
        <begin position="618"/>
        <end position="633"/>
    </location>
</feature>
<feature type="region of interest" description="Disordered" evidence="1">
    <location>
        <begin position="465"/>
        <end position="500"/>
    </location>
</feature>
<feature type="compositionally biased region" description="Low complexity" evidence="1">
    <location>
        <begin position="470"/>
        <end position="481"/>
    </location>
</feature>
<name>A0A8H3TSD8_9TREE</name>
<gene>
    <name evidence="2" type="ORF">NliqN6_2430</name>
</gene>
<dbReference type="OrthoDB" id="2526979at2759"/>
<feature type="region of interest" description="Disordered" evidence="1">
    <location>
        <begin position="616"/>
        <end position="680"/>
    </location>
</feature>
<feature type="region of interest" description="Disordered" evidence="1">
    <location>
        <begin position="580"/>
        <end position="600"/>
    </location>
</feature>
<organism evidence="2 3">
    <name type="scientific">Naganishia liquefaciens</name>
    <dbReference type="NCBI Taxonomy" id="104408"/>
    <lineage>
        <taxon>Eukaryota</taxon>
        <taxon>Fungi</taxon>
        <taxon>Dikarya</taxon>
        <taxon>Basidiomycota</taxon>
        <taxon>Agaricomycotina</taxon>
        <taxon>Tremellomycetes</taxon>
        <taxon>Filobasidiales</taxon>
        <taxon>Filobasidiaceae</taxon>
        <taxon>Naganishia</taxon>
    </lineage>
</organism>
<accession>A0A8H3TSD8</accession>
<feature type="region of interest" description="Disordered" evidence="1">
    <location>
        <begin position="1"/>
        <end position="42"/>
    </location>
</feature>
<evidence type="ECO:0000313" key="2">
    <source>
        <dbReference type="EMBL" id="GHJ86028.1"/>
    </source>
</evidence>
<reference evidence="2" key="1">
    <citation type="submission" date="2020-07" db="EMBL/GenBank/DDBJ databases">
        <title>Draft Genome Sequence of a Deep-Sea Yeast, Naganishia (Cryptococcus) liquefaciens strain N6.</title>
        <authorList>
            <person name="Han Y.W."/>
            <person name="Kajitani R."/>
            <person name="Morimoto H."/>
            <person name="Parhat M."/>
            <person name="Tsubouchi H."/>
            <person name="Bakenova O."/>
            <person name="Ogata M."/>
            <person name="Argunhan B."/>
            <person name="Aoki R."/>
            <person name="Kajiwara S."/>
            <person name="Itoh T."/>
            <person name="Iwasaki H."/>
        </authorList>
    </citation>
    <scope>NUCLEOTIDE SEQUENCE</scope>
    <source>
        <strain evidence="2">N6</strain>
    </source>
</reference>
<evidence type="ECO:0000313" key="3">
    <source>
        <dbReference type="Proteomes" id="UP000620104"/>
    </source>
</evidence>
<dbReference type="Proteomes" id="UP000620104">
    <property type="component" value="Unassembled WGS sequence"/>
</dbReference>
<feature type="compositionally biased region" description="Basic and acidic residues" evidence="1">
    <location>
        <begin position="580"/>
        <end position="595"/>
    </location>
</feature>
<proteinExistence type="predicted"/>
<feature type="compositionally biased region" description="Polar residues" evidence="1">
    <location>
        <begin position="670"/>
        <end position="680"/>
    </location>
</feature>